<dbReference type="Gene3D" id="3.30.450.180">
    <property type="match status" value="1"/>
</dbReference>
<dbReference type="Proteomes" id="UP000587462">
    <property type="component" value="Unassembled WGS sequence"/>
</dbReference>
<dbReference type="SUPFAM" id="SSF47413">
    <property type="entry name" value="lambda repressor-like DNA-binding domains"/>
    <property type="match status" value="1"/>
</dbReference>
<evidence type="ECO:0000313" key="2">
    <source>
        <dbReference type="EMBL" id="NVK77588.1"/>
    </source>
</evidence>
<reference evidence="2 3" key="1">
    <citation type="submission" date="2020-04" db="EMBL/GenBank/DDBJ databases">
        <title>Draft Genome Sequence of Streptomyces morookaense DSM 40503, an 8-azaguanine-producing strain.</title>
        <authorList>
            <person name="Qi J."/>
            <person name="Gao J.-M."/>
        </authorList>
    </citation>
    <scope>NUCLEOTIDE SEQUENCE [LARGE SCALE GENOMIC DNA]</scope>
    <source>
        <strain evidence="2 3">DSM 40503</strain>
    </source>
</reference>
<dbReference type="AlphaFoldDB" id="A0A7Y7B222"/>
<dbReference type="GO" id="GO:0003677">
    <property type="term" value="F:DNA binding"/>
    <property type="evidence" value="ECO:0007669"/>
    <property type="project" value="InterPro"/>
</dbReference>
<dbReference type="Pfam" id="PF13560">
    <property type="entry name" value="HTH_31"/>
    <property type="match status" value="1"/>
</dbReference>
<organism evidence="2 3">
    <name type="scientific">Streptomyces morookaense</name>
    <name type="common">Streptoverticillium morookaense</name>
    <dbReference type="NCBI Taxonomy" id="1970"/>
    <lineage>
        <taxon>Bacteria</taxon>
        <taxon>Bacillati</taxon>
        <taxon>Actinomycetota</taxon>
        <taxon>Actinomycetes</taxon>
        <taxon>Kitasatosporales</taxon>
        <taxon>Streptomycetaceae</taxon>
        <taxon>Streptomyces</taxon>
    </lineage>
</organism>
<protein>
    <submittedName>
        <fullName evidence="2">Helix-turn-helix domain-containing protein</fullName>
    </submittedName>
</protein>
<evidence type="ECO:0000259" key="1">
    <source>
        <dbReference type="SMART" id="SM00530"/>
    </source>
</evidence>
<dbReference type="SMART" id="SM00530">
    <property type="entry name" value="HTH_XRE"/>
    <property type="match status" value="1"/>
</dbReference>
<feature type="domain" description="HTH cro/C1-type" evidence="1">
    <location>
        <begin position="13"/>
        <end position="85"/>
    </location>
</feature>
<dbReference type="CDD" id="cd00093">
    <property type="entry name" value="HTH_XRE"/>
    <property type="match status" value="1"/>
</dbReference>
<dbReference type="EMBL" id="JABBXF010000014">
    <property type="protein sequence ID" value="NVK77588.1"/>
    <property type="molecule type" value="Genomic_DNA"/>
</dbReference>
<dbReference type="InterPro" id="IPR041413">
    <property type="entry name" value="MLTR_LBD"/>
</dbReference>
<sequence>MADLERRRALAEFLRSRRARITPEDVGIPGGSRRRTPGLRREEVAQLSGVSVTWYTWLEQARDITVSRQVLESLSRALQLNRDERRHLYALADEPLLEYPCPADAPTPALQKLVDALDPHPAYLSDANWDLVAWNRSMAGLIGDPGRLPAAERNLIRLTFSDPGMRTLMADWAGQAQSLLAQFRADSRQRIGDPYLDRITGELRESSPEFRDWWDKHDIAEFHSTQREFLHPELGSLTFDYVMLEALESPGMKLFTSMPSDTATTAKLPALQEYGTRHSLAAPLA</sequence>
<gene>
    <name evidence="2" type="ORF">HG542_07905</name>
</gene>
<dbReference type="Pfam" id="PF17765">
    <property type="entry name" value="MLTR_LBD"/>
    <property type="match status" value="1"/>
</dbReference>
<dbReference type="Gene3D" id="1.10.260.40">
    <property type="entry name" value="lambda repressor-like DNA-binding domains"/>
    <property type="match status" value="1"/>
</dbReference>
<proteinExistence type="predicted"/>
<comment type="caution">
    <text evidence="2">The sequence shown here is derived from an EMBL/GenBank/DDBJ whole genome shotgun (WGS) entry which is preliminary data.</text>
</comment>
<accession>A0A7Y7B222</accession>
<dbReference type="InterPro" id="IPR001387">
    <property type="entry name" value="Cro/C1-type_HTH"/>
</dbReference>
<dbReference type="RefSeq" id="WP_171079380.1">
    <property type="nucleotide sequence ID" value="NZ_BNBU01000001.1"/>
</dbReference>
<evidence type="ECO:0000313" key="3">
    <source>
        <dbReference type="Proteomes" id="UP000587462"/>
    </source>
</evidence>
<name>A0A7Y7B222_STRMO</name>
<keyword evidence="3" id="KW-1185">Reference proteome</keyword>
<dbReference type="InterPro" id="IPR010982">
    <property type="entry name" value="Lambda_DNA-bd_dom_sf"/>
</dbReference>
<dbReference type="PANTHER" id="PTHR35010">
    <property type="entry name" value="BLL4672 PROTEIN-RELATED"/>
    <property type="match status" value="1"/>
</dbReference>